<dbReference type="Proteomes" id="UP000799291">
    <property type="component" value="Unassembled WGS sequence"/>
</dbReference>
<keyword evidence="2" id="KW-1185">Reference proteome</keyword>
<reference evidence="1" key="1">
    <citation type="journal article" date="2020" name="Stud. Mycol.">
        <title>101 Dothideomycetes genomes: a test case for predicting lifestyles and emergence of pathogens.</title>
        <authorList>
            <person name="Haridas S."/>
            <person name="Albert R."/>
            <person name="Binder M."/>
            <person name="Bloem J."/>
            <person name="Labutti K."/>
            <person name="Salamov A."/>
            <person name="Andreopoulos B."/>
            <person name="Baker S."/>
            <person name="Barry K."/>
            <person name="Bills G."/>
            <person name="Bluhm B."/>
            <person name="Cannon C."/>
            <person name="Castanera R."/>
            <person name="Culley D."/>
            <person name="Daum C."/>
            <person name="Ezra D."/>
            <person name="Gonzalez J."/>
            <person name="Henrissat B."/>
            <person name="Kuo A."/>
            <person name="Liang C."/>
            <person name="Lipzen A."/>
            <person name="Lutzoni F."/>
            <person name="Magnuson J."/>
            <person name="Mondo S."/>
            <person name="Nolan M."/>
            <person name="Ohm R."/>
            <person name="Pangilinan J."/>
            <person name="Park H.-J."/>
            <person name="Ramirez L."/>
            <person name="Alfaro M."/>
            <person name="Sun H."/>
            <person name="Tritt A."/>
            <person name="Yoshinaga Y."/>
            <person name="Zwiers L.-H."/>
            <person name="Turgeon B."/>
            <person name="Goodwin S."/>
            <person name="Spatafora J."/>
            <person name="Crous P."/>
            <person name="Grigoriev I."/>
        </authorList>
    </citation>
    <scope>NUCLEOTIDE SEQUENCE</scope>
    <source>
        <strain evidence="1">CBS 122367</strain>
    </source>
</reference>
<proteinExistence type="predicted"/>
<organism evidence="1 2">
    <name type="scientific">Lentithecium fluviatile CBS 122367</name>
    <dbReference type="NCBI Taxonomy" id="1168545"/>
    <lineage>
        <taxon>Eukaryota</taxon>
        <taxon>Fungi</taxon>
        <taxon>Dikarya</taxon>
        <taxon>Ascomycota</taxon>
        <taxon>Pezizomycotina</taxon>
        <taxon>Dothideomycetes</taxon>
        <taxon>Pleosporomycetidae</taxon>
        <taxon>Pleosporales</taxon>
        <taxon>Massarineae</taxon>
        <taxon>Lentitheciaceae</taxon>
        <taxon>Lentithecium</taxon>
    </lineage>
</organism>
<dbReference type="EMBL" id="MU005589">
    <property type="protein sequence ID" value="KAF2681912.1"/>
    <property type="molecule type" value="Genomic_DNA"/>
</dbReference>
<dbReference type="AlphaFoldDB" id="A0A6G1IUJ8"/>
<gene>
    <name evidence="1" type="ORF">K458DRAFT_489011</name>
</gene>
<protein>
    <submittedName>
        <fullName evidence="1">Uncharacterized protein</fullName>
    </submittedName>
</protein>
<sequence>MRPSTCFQSYIDKRTQSVAAERTDVPNASPRSGRDKLISWLFGKTLGHPVPATSAEMIDQQVKHVAQARIEHPISNSTKSMRDLGLAHNTSLGDPELHSGVMTVLFQKAFDHDNGSTWSLWLCRSDWVDRTELKHCWAVMCREVDSWHCGKCGKCMQGRKMRCIGCGGVSGGFGEGERKRKA</sequence>
<name>A0A6G1IUJ8_9PLEO</name>
<accession>A0A6G1IUJ8</accession>
<evidence type="ECO:0000313" key="1">
    <source>
        <dbReference type="EMBL" id="KAF2681912.1"/>
    </source>
</evidence>
<evidence type="ECO:0000313" key="2">
    <source>
        <dbReference type="Proteomes" id="UP000799291"/>
    </source>
</evidence>
<dbReference type="OrthoDB" id="10012048at2759"/>